<dbReference type="GO" id="GO:0032259">
    <property type="term" value="P:methylation"/>
    <property type="evidence" value="ECO:0007669"/>
    <property type="project" value="UniProtKB-KW"/>
</dbReference>
<dbReference type="GO" id="GO:0008276">
    <property type="term" value="F:protein methyltransferase activity"/>
    <property type="evidence" value="ECO:0007669"/>
    <property type="project" value="TreeGrafter"/>
</dbReference>
<dbReference type="PROSITE" id="PS00092">
    <property type="entry name" value="N6_MTASE"/>
    <property type="match status" value="1"/>
</dbReference>
<keyword evidence="6" id="KW-1185">Reference proteome</keyword>
<dbReference type="EMBL" id="JAGHQL010000129">
    <property type="protein sequence ID" value="KAH0537864.1"/>
    <property type="molecule type" value="Genomic_DNA"/>
</dbReference>
<dbReference type="InterPro" id="IPR052190">
    <property type="entry name" value="Euk-Arch_PrmC-MTase"/>
</dbReference>
<dbReference type="InterPro" id="IPR002052">
    <property type="entry name" value="DNA_methylase_N6_adenine_CS"/>
</dbReference>
<feature type="non-terminal residue" evidence="5">
    <location>
        <position position="192"/>
    </location>
</feature>
<evidence type="ECO:0000256" key="1">
    <source>
        <dbReference type="ARBA" id="ARBA00006149"/>
    </source>
</evidence>
<dbReference type="AlphaFoldDB" id="A0A9P8I9F0"/>
<dbReference type="Proteomes" id="UP000698800">
    <property type="component" value="Unassembled WGS sequence"/>
</dbReference>
<evidence type="ECO:0000256" key="2">
    <source>
        <dbReference type="ARBA" id="ARBA00022603"/>
    </source>
</evidence>
<dbReference type="Gene3D" id="3.40.50.150">
    <property type="entry name" value="Vaccinia Virus protein VP39"/>
    <property type="match status" value="1"/>
</dbReference>
<gene>
    <name evidence="5" type="ORF">FGG08_005416</name>
</gene>
<evidence type="ECO:0000256" key="4">
    <source>
        <dbReference type="ARBA" id="ARBA00022691"/>
    </source>
</evidence>
<comment type="similarity">
    <text evidence="1">Belongs to the eukaryotic/archaeal PrmC-related family.</text>
</comment>
<accession>A0A9P8I9F0</accession>
<dbReference type="OrthoDB" id="406152at2759"/>
<name>A0A9P8I9F0_9PEZI</name>
<dbReference type="GO" id="GO:0003676">
    <property type="term" value="F:nucleic acid binding"/>
    <property type="evidence" value="ECO:0007669"/>
    <property type="project" value="InterPro"/>
</dbReference>
<proteinExistence type="inferred from homology"/>
<comment type="caution">
    <text evidence="5">The sequence shown here is derived from an EMBL/GenBank/DDBJ whole genome shotgun (WGS) entry which is preliminary data.</text>
</comment>
<organism evidence="5 6">
    <name type="scientific">Glutinoglossum americanum</name>
    <dbReference type="NCBI Taxonomy" id="1670608"/>
    <lineage>
        <taxon>Eukaryota</taxon>
        <taxon>Fungi</taxon>
        <taxon>Dikarya</taxon>
        <taxon>Ascomycota</taxon>
        <taxon>Pezizomycotina</taxon>
        <taxon>Geoglossomycetes</taxon>
        <taxon>Geoglossales</taxon>
        <taxon>Geoglossaceae</taxon>
        <taxon>Glutinoglossum</taxon>
    </lineage>
</organism>
<reference evidence="5" key="1">
    <citation type="submission" date="2021-03" db="EMBL/GenBank/DDBJ databases">
        <title>Comparative genomics and phylogenomic investigation of the class Geoglossomycetes provide insights into ecological specialization and systematics.</title>
        <authorList>
            <person name="Melie T."/>
            <person name="Pirro S."/>
            <person name="Miller A.N."/>
            <person name="Quandt A."/>
        </authorList>
    </citation>
    <scope>NUCLEOTIDE SEQUENCE</scope>
    <source>
        <strain evidence="5">GBOQ0MN5Z8</strain>
    </source>
</reference>
<dbReference type="PANTHER" id="PTHR45875:SF1">
    <property type="entry name" value="METHYLTRANSFERASE N6AMT1"/>
    <property type="match status" value="1"/>
</dbReference>
<keyword evidence="2" id="KW-0489">Methyltransferase</keyword>
<dbReference type="InterPro" id="IPR029063">
    <property type="entry name" value="SAM-dependent_MTases_sf"/>
</dbReference>
<dbReference type="GO" id="GO:0008757">
    <property type="term" value="F:S-adenosylmethionine-dependent methyltransferase activity"/>
    <property type="evidence" value="ECO:0007669"/>
    <property type="project" value="TreeGrafter"/>
</dbReference>
<keyword evidence="3" id="KW-0808">Transferase</keyword>
<dbReference type="PANTHER" id="PTHR45875">
    <property type="entry name" value="METHYLTRANSFERASE N6AMT1"/>
    <property type="match status" value="1"/>
</dbReference>
<protein>
    <submittedName>
        <fullName evidence="5">Uncharacterized protein</fullName>
    </submittedName>
</protein>
<sequence>MLPTPDTSHIPPSVYPPSEDSYLLLDVLSSTHESAFLTARFPHTTTPPPLLLEPGSGSGVLTAFLAAHARQLLGRPDVLALAADANPCACGATRATVERAGAAAAGVFLGAVRADLAAAVRPRVVDVLVFNPPYVPTEGVPGFGPREGVEEGGLEREARMLELACAGGADGMVVAGRMLEGLDGVLSERGVA</sequence>
<evidence type="ECO:0000256" key="3">
    <source>
        <dbReference type="ARBA" id="ARBA00022679"/>
    </source>
</evidence>
<keyword evidence="4" id="KW-0949">S-adenosyl-L-methionine</keyword>
<dbReference type="GO" id="GO:0035657">
    <property type="term" value="C:eRF1 methyltransferase complex"/>
    <property type="evidence" value="ECO:0007669"/>
    <property type="project" value="TreeGrafter"/>
</dbReference>
<evidence type="ECO:0000313" key="5">
    <source>
        <dbReference type="EMBL" id="KAH0537864.1"/>
    </source>
</evidence>
<evidence type="ECO:0000313" key="6">
    <source>
        <dbReference type="Proteomes" id="UP000698800"/>
    </source>
</evidence>
<dbReference type="SUPFAM" id="SSF53335">
    <property type="entry name" value="S-adenosyl-L-methionine-dependent methyltransferases"/>
    <property type="match status" value="1"/>
</dbReference>